<keyword evidence="1" id="KW-1133">Transmembrane helix</keyword>
<dbReference type="SUPFAM" id="SSF53649">
    <property type="entry name" value="Alkaline phosphatase-like"/>
    <property type="match status" value="1"/>
</dbReference>
<dbReference type="FunFam" id="3.30.1360.180:FF:000003">
    <property type="entry name" value="Type I phosphodiesterase/nucleotide pyrophosphatase family protein"/>
    <property type="match status" value="1"/>
</dbReference>
<dbReference type="Proteomes" id="UP000193218">
    <property type="component" value="Unassembled WGS sequence"/>
</dbReference>
<evidence type="ECO:0000313" key="2">
    <source>
        <dbReference type="EMBL" id="ORX35480.1"/>
    </source>
</evidence>
<gene>
    <name evidence="2" type="ORF">BD324DRAFT_633008</name>
</gene>
<accession>A0A1Y1UBQ9</accession>
<evidence type="ECO:0000256" key="1">
    <source>
        <dbReference type="SAM" id="Phobius"/>
    </source>
</evidence>
<dbReference type="GeneID" id="33558397"/>
<dbReference type="PANTHER" id="PTHR10151">
    <property type="entry name" value="ECTONUCLEOTIDE PYROPHOSPHATASE/PHOSPHODIESTERASE"/>
    <property type="match status" value="1"/>
</dbReference>
<keyword evidence="1" id="KW-0472">Membrane</keyword>
<dbReference type="OrthoDB" id="415411at2759"/>
<evidence type="ECO:0000313" key="3">
    <source>
        <dbReference type="Proteomes" id="UP000193218"/>
    </source>
</evidence>
<dbReference type="InterPro" id="IPR002591">
    <property type="entry name" value="Phosphodiest/P_Trfase"/>
</dbReference>
<protein>
    <submittedName>
        <fullName evidence="2">Alkaline-phosphatase-like protein</fullName>
    </submittedName>
</protein>
<dbReference type="Gene3D" id="3.40.720.10">
    <property type="entry name" value="Alkaline Phosphatase, subunit A"/>
    <property type="match status" value="1"/>
</dbReference>
<dbReference type="InterPro" id="IPR017850">
    <property type="entry name" value="Alkaline_phosphatase_core_sf"/>
</dbReference>
<feature type="transmembrane region" description="Helical" evidence="1">
    <location>
        <begin position="86"/>
        <end position="104"/>
    </location>
</feature>
<keyword evidence="1" id="KW-0812">Transmembrane</keyword>
<dbReference type="Gene3D" id="3.30.1360.180">
    <property type="match status" value="1"/>
</dbReference>
<dbReference type="EMBL" id="NBSH01000011">
    <property type="protein sequence ID" value="ORX35480.1"/>
    <property type="molecule type" value="Genomic_DNA"/>
</dbReference>
<dbReference type="InParanoid" id="A0A1Y1UBQ9"/>
<name>A0A1Y1UBQ9_9TREE</name>
<organism evidence="2 3">
    <name type="scientific">Kockovaella imperatae</name>
    <dbReference type="NCBI Taxonomy" id="4999"/>
    <lineage>
        <taxon>Eukaryota</taxon>
        <taxon>Fungi</taxon>
        <taxon>Dikarya</taxon>
        <taxon>Basidiomycota</taxon>
        <taxon>Agaricomycotina</taxon>
        <taxon>Tremellomycetes</taxon>
        <taxon>Tremellales</taxon>
        <taxon>Cuniculitremaceae</taxon>
        <taxon>Kockovaella</taxon>
    </lineage>
</organism>
<comment type="caution">
    <text evidence="2">The sequence shown here is derived from an EMBL/GenBank/DDBJ whole genome shotgun (WGS) entry which is preliminary data.</text>
</comment>
<dbReference type="RefSeq" id="XP_021869670.1">
    <property type="nucleotide sequence ID" value="XM_022016588.1"/>
</dbReference>
<proteinExistence type="predicted"/>
<dbReference type="FunCoup" id="A0A1Y1UBQ9">
    <property type="interactions" value="138"/>
</dbReference>
<keyword evidence="3" id="KW-1185">Reference proteome</keyword>
<dbReference type="AlphaFoldDB" id="A0A1Y1UBQ9"/>
<dbReference type="GO" id="GO:0009141">
    <property type="term" value="P:nucleoside triphosphate metabolic process"/>
    <property type="evidence" value="ECO:0007669"/>
    <property type="project" value="TreeGrafter"/>
</dbReference>
<dbReference type="Pfam" id="PF01663">
    <property type="entry name" value="Phosphodiest"/>
    <property type="match status" value="1"/>
</dbReference>
<dbReference type="GO" id="GO:0047429">
    <property type="term" value="F:nucleoside triphosphate diphosphatase activity"/>
    <property type="evidence" value="ECO:0007669"/>
    <property type="project" value="TreeGrafter"/>
</dbReference>
<dbReference type="GO" id="GO:0017111">
    <property type="term" value="F:ribonucleoside triphosphate phosphatase activity"/>
    <property type="evidence" value="ECO:0007669"/>
    <property type="project" value="TreeGrafter"/>
</dbReference>
<dbReference type="PANTHER" id="PTHR10151:SF120">
    <property type="entry name" value="BIS(5'-ADENOSYL)-TRIPHOSPHATASE"/>
    <property type="match status" value="1"/>
</dbReference>
<dbReference type="CDD" id="cd16018">
    <property type="entry name" value="Enpp"/>
    <property type="match status" value="1"/>
</dbReference>
<dbReference type="STRING" id="4999.A0A1Y1UBQ9"/>
<reference evidence="2 3" key="1">
    <citation type="submission" date="2017-03" db="EMBL/GenBank/DDBJ databases">
        <title>Widespread Adenine N6-methylation of Active Genes in Fungi.</title>
        <authorList>
            <consortium name="DOE Joint Genome Institute"/>
            <person name="Mondo S.J."/>
            <person name="Dannebaum R.O."/>
            <person name="Kuo R.C."/>
            <person name="Louie K.B."/>
            <person name="Bewick A.J."/>
            <person name="Labutti K."/>
            <person name="Haridas S."/>
            <person name="Kuo A."/>
            <person name="Salamov A."/>
            <person name="Ahrendt S.R."/>
            <person name="Lau R."/>
            <person name="Bowen B.P."/>
            <person name="Lipzen A."/>
            <person name="Sullivan W."/>
            <person name="Andreopoulos W.B."/>
            <person name="Clum A."/>
            <person name="Lindquist E."/>
            <person name="Daum C."/>
            <person name="Northen T.R."/>
            <person name="Ramamoorthy G."/>
            <person name="Schmitz R.J."/>
            <person name="Gryganskyi A."/>
            <person name="Culley D."/>
            <person name="Magnuson J."/>
            <person name="James T.Y."/>
            <person name="O'Malley M.A."/>
            <person name="Stajich J.E."/>
            <person name="Spatafora J.W."/>
            <person name="Visel A."/>
            <person name="Grigoriev I.V."/>
        </authorList>
    </citation>
    <scope>NUCLEOTIDE SEQUENCE [LARGE SCALE GENOMIC DNA]</scope>
    <source>
        <strain evidence="2 3">NRRL Y-17943</strain>
    </source>
</reference>
<sequence>MALSKLKSLVSGRIRAGNHAMELAANEPMLPENERSVAGALDIEGYVEAENLRAAGEEDALTSSIKPHAFYASKRVEIFGISIPKALLWLLLLPAGIVLLSFLLPSNRRHSPTELALLNNGTHDFHPTTLVVSLDGFRELYLSSHANLVPNILSIGNAGNGLRAKTLQPQWPTLTFPNHWSMMTGLHVETHGIVANHFYDPEQGVQFKIEEAEMIGESQWWRGEPMWSVAEKAGLITANMMWPGPPATSQGVAPTYAVPFGDMDPSAKVDQLLTWIDMPIEKRPRLIFGYMPEVDQFGHLGGPNSVDVEKALQMVDQAIGRLLNGLKERNLENIVNLIVLSDHGMSETSNDRMIFLDDVLGKEGFEAIQWRDGWPSAGLRFKEGTDTGPLLENLQNAAIASQGSFTVHTRETMPERWSYNASDRIAPIWAIPKLGWVLVDHHEFEDVLHGQFTPKGLHGYDNTEAEMQAMFFAQGPFVDDMKVRAMQSGSEGWVSKDPHVIDSFNNLEIFTLVLGLVGLSDKIPAHNGTIGFWKQYL</sequence>